<dbReference type="InterPro" id="IPR038483">
    <property type="entry name" value="YcfL-like_sf"/>
</dbReference>
<keyword evidence="2" id="KW-0449">Lipoprotein</keyword>
<dbReference type="CDD" id="cd09030">
    <property type="entry name" value="DUF1425"/>
    <property type="match status" value="1"/>
</dbReference>
<gene>
    <name evidence="2" type="ORF">P375_09865</name>
</gene>
<feature type="chain" id="PRO_5001997065" evidence="1">
    <location>
        <begin position="22"/>
        <end position="119"/>
    </location>
</feature>
<dbReference type="Gene3D" id="2.60.40.3230">
    <property type="match status" value="1"/>
</dbReference>
<keyword evidence="3" id="KW-1185">Reference proteome</keyword>
<dbReference type="AlphaFoldDB" id="A0A0A2XHX9"/>
<proteinExistence type="predicted"/>
<dbReference type="EMBL" id="JPXY01000046">
    <property type="protein sequence ID" value="KGQ30592.1"/>
    <property type="molecule type" value="Genomic_DNA"/>
</dbReference>
<name>A0A0A2XHX9_9PAST</name>
<organism evidence="2 3">
    <name type="scientific">Gallibacterium genomosp. 2</name>
    <dbReference type="NCBI Taxonomy" id="155517"/>
    <lineage>
        <taxon>Bacteria</taxon>
        <taxon>Pseudomonadati</taxon>
        <taxon>Pseudomonadota</taxon>
        <taxon>Gammaproteobacteria</taxon>
        <taxon>Pasteurellales</taxon>
        <taxon>Pasteurellaceae</taxon>
        <taxon>Gallibacterium</taxon>
    </lineage>
</organism>
<evidence type="ECO:0000313" key="2">
    <source>
        <dbReference type="EMBL" id="KGQ30592.1"/>
    </source>
</evidence>
<keyword evidence="1" id="KW-0732">Signal</keyword>
<evidence type="ECO:0000313" key="3">
    <source>
        <dbReference type="Proteomes" id="UP000030418"/>
    </source>
</evidence>
<evidence type="ECO:0000256" key="1">
    <source>
        <dbReference type="SAM" id="SignalP"/>
    </source>
</evidence>
<accession>A0A0A2XHX9</accession>
<reference evidence="2 3" key="1">
    <citation type="submission" date="2014-08" db="EMBL/GenBank/DDBJ databases">
        <title>Chaperone-usher fimbriae in a diverse selection of Gallibacterium genomes.</title>
        <authorList>
            <person name="Kudirkiene E."/>
            <person name="Bager R.J."/>
            <person name="Johnson T.J."/>
            <person name="Bojesen A.M."/>
        </authorList>
    </citation>
    <scope>NUCLEOTIDE SEQUENCE [LARGE SCALE GENOMIC DNA]</scope>
    <source>
        <strain evidence="2 3">CCM5976</strain>
    </source>
</reference>
<dbReference type="Pfam" id="PF07233">
    <property type="entry name" value="DUF1425"/>
    <property type="match status" value="1"/>
</dbReference>
<feature type="signal peptide" evidence="1">
    <location>
        <begin position="1"/>
        <end position="21"/>
    </location>
</feature>
<dbReference type="InterPro" id="IPR010824">
    <property type="entry name" value="DUF1425"/>
</dbReference>
<dbReference type="RefSeq" id="WP_039083603.1">
    <property type="nucleotide sequence ID" value="NZ_JPXY01000046.1"/>
</dbReference>
<sequence length="119" mass="13553">MRTLFLMLSVLLGLNACSSQMKSPLRSNQPVINIEAVLAPSLQVSANSSQLEIKNRADELIKAAFLLTWYDKNGVTQRANWQQEEQWNVLTLAAQQQKTIQLQKPNENSVNYRVYFKAN</sequence>
<comment type="caution">
    <text evidence="2">The sequence shown here is derived from an EMBL/GenBank/DDBJ whole genome shotgun (WGS) entry which is preliminary data.</text>
</comment>
<protein>
    <submittedName>
        <fullName evidence="2">Lipoprotein</fullName>
    </submittedName>
</protein>
<dbReference type="Proteomes" id="UP000030418">
    <property type="component" value="Unassembled WGS sequence"/>
</dbReference>